<proteinExistence type="inferred from homology"/>
<comment type="function">
    <text evidence="2 12">Catalyzes the ADP transfer from ATP to D-glycero-beta-D-manno-heptose 1-phosphate, yielding ADP-D-glycero-beta-D-manno-heptose.</text>
</comment>
<dbReference type="InterPro" id="IPR014729">
    <property type="entry name" value="Rossmann-like_a/b/a_fold"/>
</dbReference>
<dbReference type="InterPro" id="IPR002173">
    <property type="entry name" value="Carboh/pur_kinase_PfkB_CS"/>
</dbReference>
<evidence type="ECO:0000256" key="4">
    <source>
        <dbReference type="ARBA" id="ARBA00022679"/>
    </source>
</evidence>
<feature type="region of interest" description="Ribokinase" evidence="12">
    <location>
        <begin position="1"/>
        <end position="335"/>
    </location>
</feature>
<dbReference type="NCBIfam" id="TIGR02198">
    <property type="entry name" value="rfaE_dom_I"/>
    <property type="match status" value="1"/>
</dbReference>
<dbReference type="InterPro" id="IPR004821">
    <property type="entry name" value="Cyt_trans-like"/>
</dbReference>
<dbReference type="CDD" id="cd01172">
    <property type="entry name" value="RfaE_like"/>
    <property type="match status" value="1"/>
</dbReference>
<dbReference type="SUPFAM" id="SSF53613">
    <property type="entry name" value="Ribokinase-like"/>
    <property type="match status" value="1"/>
</dbReference>
<evidence type="ECO:0000256" key="3">
    <source>
        <dbReference type="ARBA" id="ARBA00004713"/>
    </source>
</evidence>
<evidence type="ECO:0000256" key="8">
    <source>
        <dbReference type="ARBA" id="ARBA00022840"/>
    </source>
</evidence>
<dbReference type="SUPFAM" id="SSF52374">
    <property type="entry name" value="Nucleotidylyl transferase"/>
    <property type="match status" value="1"/>
</dbReference>
<dbReference type="EC" id="2.7.1.167" evidence="12"/>
<reference evidence="15 16" key="1">
    <citation type="submission" date="2020-01" db="EMBL/GenBank/DDBJ databases">
        <title>Whole genome sequence of Heliobacterium gestii DSM 11169.</title>
        <authorList>
            <person name="Kyndt J.A."/>
            <person name="Meyer T.E."/>
        </authorList>
    </citation>
    <scope>NUCLEOTIDE SEQUENCE [LARGE SCALE GENOMIC DNA]</scope>
    <source>
        <strain evidence="15 16">DSM 11169</strain>
    </source>
</reference>
<evidence type="ECO:0000313" key="16">
    <source>
        <dbReference type="Proteomes" id="UP000471031"/>
    </source>
</evidence>
<feature type="region of interest" description="Cytidylyltransferase" evidence="12">
    <location>
        <begin position="366"/>
        <end position="503"/>
    </location>
</feature>
<dbReference type="InterPro" id="IPR011914">
    <property type="entry name" value="RfaE_dom_II"/>
</dbReference>
<evidence type="ECO:0000256" key="9">
    <source>
        <dbReference type="ARBA" id="ARBA00023268"/>
    </source>
</evidence>
<dbReference type="Gene3D" id="3.40.1190.20">
    <property type="match status" value="1"/>
</dbReference>
<comment type="pathway">
    <text evidence="3">Bacterial outer membrane biogenesis; LPS core biosynthesis.</text>
</comment>
<comment type="caution">
    <text evidence="15">The sequence shown here is derived from an EMBL/GenBank/DDBJ whole genome shotgun (WGS) entry which is preliminary data.</text>
</comment>
<keyword evidence="5 12" id="KW-0548">Nucleotidyltransferase</keyword>
<evidence type="ECO:0000259" key="13">
    <source>
        <dbReference type="Pfam" id="PF00294"/>
    </source>
</evidence>
<dbReference type="GO" id="GO:0005524">
    <property type="term" value="F:ATP binding"/>
    <property type="evidence" value="ECO:0007669"/>
    <property type="project" value="UniProtKB-UniRule"/>
</dbReference>
<dbReference type="OrthoDB" id="9802794at2"/>
<comment type="subunit">
    <text evidence="12">Homodimer.</text>
</comment>
<comment type="similarity">
    <text evidence="12">In the N-terminal section; belongs to the carbohydrate kinase PfkB family.</text>
</comment>
<feature type="binding site" evidence="12">
    <location>
        <begin position="208"/>
        <end position="211"/>
    </location>
    <ligand>
        <name>ATP</name>
        <dbReference type="ChEBI" id="CHEBI:30616"/>
    </ligand>
</feature>
<comment type="similarity">
    <text evidence="12">In the C-terminal section; belongs to the cytidylyltransferase family.</text>
</comment>
<dbReference type="PANTHER" id="PTHR46969:SF1">
    <property type="entry name" value="BIFUNCTIONAL PROTEIN HLDE"/>
    <property type="match status" value="1"/>
</dbReference>
<accession>A0A845LEG5</accession>
<name>A0A845LEG5_HELGE</name>
<dbReference type="PANTHER" id="PTHR46969">
    <property type="entry name" value="BIFUNCTIONAL PROTEIN HLDE"/>
    <property type="match status" value="1"/>
</dbReference>
<sequence length="503" mass="54665">MVDEKAKLLRLFSESTPRTIAVIGDVMLDRYFFGDVRRISPEAPVPVVNVERMEETLGGAANVALNLLKLGSVVWMAGAVGDDADGAKLLAALQSADIDITGMVKSKKPTITKARVVGGAQQMVRLDFEQTTPIESGEAQVILDWLAGLLCRQSIDAVLISDYAKGTCTPELCQSLIALCRPKGIPVLVDPKGHDWHKYRGADYVTPNVKELGDAYGIALPNRDDCLVQYGAGAVREFGVDNLLITRSEKGMTIIGPEGVHHIPTQAREVYDVSGAGDTVIATTAWAIASGASFPEAATLANMAAGMVIAKRGTYAISRQELVDRLLNEETAAEAAAGSVGDKVLTREEAERRVQQWKAAQLRVVFTNGCFDIVHRGHIAYLEKARRLGDRLIIGLNSDRSVSRIKGDKRPLIAEGDRAWLLAALQFVDAVVLFDEDTPQELIKRLRPDFLVKGGDYSVETVSGREYAGETVILPYEDGCSTTNIIKKILEVYGTHERYKAEA</sequence>
<dbReference type="Pfam" id="PF00294">
    <property type="entry name" value="PfkB"/>
    <property type="match status" value="1"/>
</dbReference>
<dbReference type="UniPathway" id="UPA00958"/>
<dbReference type="EC" id="2.7.7.70" evidence="12"/>
<dbReference type="GO" id="GO:0009244">
    <property type="term" value="P:lipopolysaccharide core region biosynthetic process"/>
    <property type="evidence" value="ECO:0007669"/>
    <property type="project" value="UniProtKB-UniPathway"/>
</dbReference>
<comment type="pathway">
    <text evidence="12">Nucleotide-sugar biosynthesis; ADP-L-glycero-beta-D-manno-heptose biosynthesis; ADP-L-glycero-beta-D-manno-heptose from D-glycero-beta-D-manno-heptose 7-phosphate: step 1/4.</text>
</comment>
<dbReference type="Gene3D" id="3.40.50.620">
    <property type="entry name" value="HUPs"/>
    <property type="match status" value="1"/>
</dbReference>
<evidence type="ECO:0000256" key="1">
    <source>
        <dbReference type="ARBA" id="ARBA00002319"/>
    </source>
</evidence>
<dbReference type="InterPro" id="IPR011611">
    <property type="entry name" value="PfkB_dom"/>
</dbReference>
<feature type="domain" description="Cytidyltransferase-like" evidence="14">
    <location>
        <begin position="366"/>
        <end position="487"/>
    </location>
</feature>
<keyword evidence="9 12" id="KW-0511">Multifunctional enzyme</keyword>
<gene>
    <name evidence="15" type="primary">rfaE1</name>
    <name evidence="12" type="synonym">hldE</name>
    <name evidence="15" type="ORF">GTO89_08220</name>
</gene>
<protein>
    <recommendedName>
        <fullName evidence="12">Bifunctional protein HldE</fullName>
    </recommendedName>
    <domain>
        <recommendedName>
            <fullName evidence="12">D-beta-D-heptose 7-phosphate kinase</fullName>
            <ecNumber evidence="12">2.7.1.167</ecNumber>
        </recommendedName>
        <alternativeName>
            <fullName evidence="12">D-beta-D-heptose 7-phosphotransferase</fullName>
        </alternativeName>
        <alternativeName>
            <fullName evidence="12">D-glycero-beta-D-manno-heptose-7-phosphate kinase</fullName>
        </alternativeName>
    </domain>
    <domain>
        <recommendedName>
            <fullName evidence="12">D-beta-D-heptose 1-phosphate adenylyltransferase</fullName>
            <ecNumber evidence="12">2.7.7.70</ecNumber>
        </recommendedName>
        <alternativeName>
            <fullName evidence="12">D-glycero-beta-D-manno-heptose 1-phosphate adenylyltransferase</fullName>
        </alternativeName>
    </domain>
</protein>
<evidence type="ECO:0000256" key="7">
    <source>
        <dbReference type="ARBA" id="ARBA00022777"/>
    </source>
</evidence>
<keyword evidence="10 12" id="KW-0119">Carbohydrate metabolism</keyword>
<evidence type="ECO:0000256" key="12">
    <source>
        <dbReference type="HAMAP-Rule" id="MF_01603"/>
    </source>
</evidence>
<dbReference type="PROSITE" id="PS00583">
    <property type="entry name" value="PFKB_KINASES_1"/>
    <property type="match status" value="1"/>
</dbReference>
<evidence type="ECO:0000259" key="14">
    <source>
        <dbReference type="Pfam" id="PF01467"/>
    </source>
</evidence>
<evidence type="ECO:0000256" key="2">
    <source>
        <dbReference type="ARBA" id="ARBA00003753"/>
    </source>
</evidence>
<feature type="domain" description="Carbohydrate kinase PfkB" evidence="13">
    <location>
        <begin position="19"/>
        <end position="316"/>
    </location>
</feature>
<keyword evidence="7 12" id="KW-0418">Kinase</keyword>
<organism evidence="15 16">
    <name type="scientific">Heliomicrobium gestii</name>
    <name type="common">Heliobacterium gestii</name>
    <dbReference type="NCBI Taxonomy" id="2699"/>
    <lineage>
        <taxon>Bacteria</taxon>
        <taxon>Bacillati</taxon>
        <taxon>Bacillota</taxon>
        <taxon>Clostridia</taxon>
        <taxon>Eubacteriales</taxon>
        <taxon>Heliobacteriaceae</taxon>
        <taxon>Heliomicrobium</taxon>
    </lineage>
</organism>
<dbReference type="InterPro" id="IPR023030">
    <property type="entry name" value="Bifunc_HldE"/>
</dbReference>
<dbReference type="InterPro" id="IPR029056">
    <property type="entry name" value="Ribokinase-like"/>
</dbReference>
<dbReference type="AlphaFoldDB" id="A0A845LEG5"/>
<dbReference type="FunFam" id="3.40.1190.20:FF:000002">
    <property type="entry name" value="Bifunctional protein HldE"/>
    <property type="match status" value="1"/>
</dbReference>
<dbReference type="GO" id="GO:0005829">
    <property type="term" value="C:cytosol"/>
    <property type="evidence" value="ECO:0007669"/>
    <property type="project" value="TreeGrafter"/>
</dbReference>
<comment type="pathway">
    <text evidence="12">Nucleotide-sugar biosynthesis; ADP-L-glycero-beta-D-manno-heptose biosynthesis; ADP-L-glycero-beta-D-manno-heptose from D-glycero-beta-D-manno-heptose 7-phosphate: step 3/4.</text>
</comment>
<evidence type="ECO:0000313" key="15">
    <source>
        <dbReference type="EMBL" id="MZP43019.1"/>
    </source>
</evidence>
<dbReference type="NCBIfam" id="TIGR02199">
    <property type="entry name" value="rfaE_dom_II"/>
    <property type="match status" value="1"/>
</dbReference>
<dbReference type="Proteomes" id="UP000471031">
    <property type="component" value="Unassembled WGS sequence"/>
</dbReference>
<dbReference type="EMBL" id="WXEX01000006">
    <property type="protein sequence ID" value="MZP43019.1"/>
    <property type="molecule type" value="Genomic_DNA"/>
</dbReference>
<dbReference type="Pfam" id="PF01467">
    <property type="entry name" value="CTP_transf_like"/>
    <property type="match status" value="1"/>
</dbReference>
<dbReference type="RefSeq" id="WP_161261596.1">
    <property type="nucleotide sequence ID" value="NZ_JAFBDC010000005.1"/>
</dbReference>
<keyword evidence="4 12" id="KW-0808">Transferase</keyword>
<keyword evidence="16" id="KW-1185">Reference proteome</keyword>
<evidence type="ECO:0000256" key="6">
    <source>
        <dbReference type="ARBA" id="ARBA00022741"/>
    </source>
</evidence>
<dbReference type="GO" id="GO:0033785">
    <property type="term" value="F:heptose 7-phosphate kinase activity"/>
    <property type="evidence" value="ECO:0007669"/>
    <property type="project" value="UniProtKB-UniRule"/>
</dbReference>
<comment type="catalytic activity">
    <reaction evidence="11 12">
        <text>D-glycero-beta-D-manno-heptose 1-phosphate + ATP + H(+) = ADP-D-glycero-beta-D-manno-heptose + diphosphate</text>
        <dbReference type="Rhea" id="RHEA:27465"/>
        <dbReference type="ChEBI" id="CHEBI:15378"/>
        <dbReference type="ChEBI" id="CHEBI:30616"/>
        <dbReference type="ChEBI" id="CHEBI:33019"/>
        <dbReference type="ChEBI" id="CHEBI:59967"/>
        <dbReference type="ChEBI" id="CHEBI:61593"/>
        <dbReference type="EC" id="2.7.7.70"/>
    </reaction>
</comment>
<dbReference type="UniPathway" id="UPA00356">
    <property type="reaction ID" value="UER00437"/>
</dbReference>
<evidence type="ECO:0000256" key="5">
    <source>
        <dbReference type="ARBA" id="ARBA00022695"/>
    </source>
</evidence>
<comment type="catalytic activity">
    <reaction evidence="12">
        <text>D-glycero-beta-D-manno-heptose 7-phosphate + ATP = D-glycero-beta-D-manno-heptose 1,7-bisphosphate + ADP + H(+)</text>
        <dbReference type="Rhea" id="RHEA:27473"/>
        <dbReference type="ChEBI" id="CHEBI:15378"/>
        <dbReference type="ChEBI" id="CHEBI:30616"/>
        <dbReference type="ChEBI" id="CHEBI:60204"/>
        <dbReference type="ChEBI" id="CHEBI:60208"/>
        <dbReference type="ChEBI" id="CHEBI:456216"/>
        <dbReference type="EC" id="2.7.1.167"/>
    </reaction>
</comment>
<dbReference type="GO" id="GO:0097171">
    <property type="term" value="P:ADP-L-glycero-beta-D-manno-heptose biosynthetic process"/>
    <property type="evidence" value="ECO:0007669"/>
    <property type="project" value="UniProtKB-UniPathway"/>
</dbReference>
<evidence type="ECO:0000256" key="10">
    <source>
        <dbReference type="ARBA" id="ARBA00023277"/>
    </source>
</evidence>
<dbReference type="GO" id="GO:0016773">
    <property type="term" value="F:phosphotransferase activity, alcohol group as acceptor"/>
    <property type="evidence" value="ECO:0007669"/>
    <property type="project" value="InterPro"/>
</dbReference>
<dbReference type="GO" id="GO:0033786">
    <property type="term" value="F:heptose-1-phosphate adenylyltransferase activity"/>
    <property type="evidence" value="ECO:0007669"/>
    <property type="project" value="UniProtKB-UniRule"/>
</dbReference>
<keyword evidence="6 12" id="KW-0547">Nucleotide-binding</keyword>
<dbReference type="InterPro" id="IPR011913">
    <property type="entry name" value="RfaE_dom_I"/>
</dbReference>
<dbReference type="HAMAP" id="MF_01603">
    <property type="entry name" value="HldE"/>
    <property type="match status" value="1"/>
</dbReference>
<dbReference type="NCBIfam" id="TIGR00125">
    <property type="entry name" value="cyt_tran_rel"/>
    <property type="match status" value="1"/>
</dbReference>
<keyword evidence="8 12" id="KW-0067">ATP-binding</keyword>
<evidence type="ECO:0000256" key="11">
    <source>
        <dbReference type="ARBA" id="ARBA00047428"/>
    </source>
</evidence>
<comment type="function">
    <text evidence="1 12">Catalyzes the phosphorylation of D-glycero-D-manno-heptose 7-phosphate at the C-1 position to selectively form D-glycero-beta-D-manno-heptose-1,7-bisphosphate.</text>
</comment>
<feature type="active site" evidence="12">
    <location>
        <position position="278"/>
    </location>
</feature>